<dbReference type="InterPro" id="IPR019378">
    <property type="entry name" value="GDP-Fuc_O-FucTrfase"/>
</dbReference>
<dbReference type="Proteomes" id="UP001307849">
    <property type="component" value="Unassembled WGS sequence"/>
</dbReference>
<sequence length="225" mass="24567">MKSQTESPQESSPVIIQLATALFSFPPSFDPPSVADSFGFILEFRPDLSGIADTIIDRIQQTSGVGNASEYLGLHLRTEADAKGEWASWDDLTNTTISTALENNMKTIYVASGDKNSVARLVTKADKIGIKVVDKWSILGNGDEATYLESFNFDQQGIVDYLALMQSNIFIGSAGSSFSSHVVTRRQFLDEHDPTFNGGDTKGGRAQKDKLTGGARLGFWDMDWP</sequence>
<evidence type="ECO:0000256" key="3">
    <source>
        <dbReference type="ARBA" id="ARBA00023277"/>
    </source>
</evidence>
<keyword evidence="3" id="KW-0119">Carbohydrate metabolism</keyword>
<gene>
    <name evidence="4" type="ORF">TWF506_003566</name>
</gene>
<dbReference type="EMBL" id="JAVHJM010000012">
    <property type="protein sequence ID" value="KAK6500803.1"/>
    <property type="molecule type" value="Genomic_DNA"/>
</dbReference>
<dbReference type="GO" id="GO:0006004">
    <property type="term" value="P:fucose metabolic process"/>
    <property type="evidence" value="ECO:0007669"/>
    <property type="project" value="UniProtKB-KW"/>
</dbReference>
<organism evidence="4 5">
    <name type="scientific">Arthrobotrys conoides</name>
    <dbReference type="NCBI Taxonomy" id="74498"/>
    <lineage>
        <taxon>Eukaryota</taxon>
        <taxon>Fungi</taxon>
        <taxon>Dikarya</taxon>
        <taxon>Ascomycota</taxon>
        <taxon>Pezizomycotina</taxon>
        <taxon>Orbiliomycetes</taxon>
        <taxon>Orbiliales</taxon>
        <taxon>Orbiliaceae</taxon>
        <taxon>Arthrobotrys</taxon>
    </lineage>
</organism>
<accession>A0AAN8N2D7</accession>
<keyword evidence="2" id="KW-0294">Fucose metabolism</keyword>
<evidence type="ECO:0000256" key="1">
    <source>
        <dbReference type="ARBA" id="ARBA00022679"/>
    </source>
</evidence>
<dbReference type="Pfam" id="PF10250">
    <property type="entry name" value="O-FucT"/>
    <property type="match status" value="1"/>
</dbReference>
<evidence type="ECO:0000313" key="4">
    <source>
        <dbReference type="EMBL" id="KAK6500803.1"/>
    </source>
</evidence>
<dbReference type="Gene3D" id="3.40.50.11350">
    <property type="match status" value="1"/>
</dbReference>
<keyword evidence="1" id="KW-0808">Transferase</keyword>
<evidence type="ECO:0000313" key="5">
    <source>
        <dbReference type="Proteomes" id="UP001307849"/>
    </source>
</evidence>
<reference evidence="4 5" key="1">
    <citation type="submission" date="2019-10" db="EMBL/GenBank/DDBJ databases">
        <authorList>
            <person name="Palmer J.M."/>
        </authorList>
    </citation>
    <scope>NUCLEOTIDE SEQUENCE [LARGE SCALE GENOMIC DNA]</scope>
    <source>
        <strain evidence="4 5">TWF506</strain>
    </source>
</reference>
<name>A0AAN8N2D7_9PEZI</name>
<dbReference type="AlphaFoldDB" id="A0AAN8N2D7"/>
<proteinExistence type="predicted"/>
<dbReference type="CDD" id="cd11296">
    <property type="entry name" value="O-FucT_like"/>
    <property type="match status" value="1"/>
</dbReference>
<evidence type="ECO:0008006" key="6">
    <source>
        <dbReference type="Google" id="ProtNLM"/>
    </source>
</evidence>
<comment type="caution">
    <text evidence="4">The sequence shown here is derived from an EMBL/GenBank/DDBJ whole genome shotgun (WGS) entry which is preliminary data.</text>
</comment>
<evidence type="ECO:0000256" key="2">
    <source>
        <dbReference type="ARBA" id="ARBA00023253"/>
    </source>
</evidence>
<protein>
    <recommendedName>
        <fullName evidence="6">O-fucosyltransferase family protein</fullName>
    </recommendedName>
</protein>
<dbReference type="GO" id="GO:0016740">
    <property type="term" value="F:transferase activity"/>
    <property type="evidence" value="ECO:0007669"/>
    <property type="project" value="UniProtKB-KW"/>
</dbReference>
<keyword evidence="5" id="KW-1185">Reference proteome</keyword>